<dbReference type="Gene3D" id="1.50.40.10">
    <property type="entry name" value="Mitochondrial carrier domain"/>
    <property type="match status" value="1"/>
</dbReference>
<evidence type="ECO:0000256" key="4">
    <source>
        <dbReference type="PROSITE-ProRule" id="PRU00282"/>
    </source>
</evidence>
<dbReference type="PANTHER" id="PTHR46314">
    <property type="entry name" value="SOLUTE CARRIER FAMILY 25 MEMBER 44"/>
    <property type="match status" value="1"/>
</dbReference>
<dbReference type="SUPFAM" id="SSF103506">
    <property type="entry name" value="Mitochondrial carrier"/>
    <property type="match status" value="1"/>
</dbReference>
<dbReference type="AlphaFoldDB" id="A0A9W6YNU3"/>
<keyword evidence="3 4" id="KW-0472">Membrane</keyword>
<evidence type="ECO:0000256" key="1">
    <source>
        <dbReference type="ARBA" id="ARBA00004141"/>
    </source>
</evidence>
<sequence>MSSVAEEELALEDISWDEIDKLKYYVVGPTTFLAVRAAVYPSNLVKTRLQVQSKHRPLYSGTANAFATILRQEGARGLYKGFGASTANVLTGNLYISVYEKSRKVFKDHTAVHGPVLETRCVGAVGSEELTSRATDVRCVSAVGAATIVVAQGLSGASAGVITGILTNPMDIVRTKAQVYTQYGAMDTLKYILKKEGPMGLMTGLSAVRCCCVGARREAIS</sequence>
<dbReference type="GO" id="GO:0016020">
    <property type="term" value="C:membrane"/>
    <property type="evidence" value="ECO:0007669"/>
    <property type="project" value="UniProtKB-SubCell"/>
</dbReference>
<dbReference type="GO" id="GO:0005739">
    <property type="term" value="C:mitochondrion"/>
    <property type="evidence" value="ECO:0007669"/>
    <property type="project" value="InterPro"/>
</dbReference>
<dbReference type="OrthoDB" id="250329at2759"/>
<dbReference type="PANTHER" id="PTHR46314:SF2">
    <property type="entry name" value="SOLUTE CARRIER FAMILY 25 MEMBER 44"/>
    <property type="match status" value="1"/>
</dbReference>
<dbReference type="GO" id="GO:0009083">
    <property type="term" value="P:branched-chain amino acid catabolic process"/>
    <property type="evidence" value="ECO:0007669"/>
    <property type="project" value="InterPro"/>
</dbReference>
<accession>A0A9W6YNU3</accession>
<evidence type="ECO:0000313" key="7">
    <source>
        <dbReference type="Proteomes" id="UP001165121"/>
    </source>
</evidence>
<keyword evidence="5" id="KW-0813">Transport</keyword>
<keyword evidence="7" id="KW-1185">Reference proteome</keyword>
<proteinExistence type="inferred from homology"/>
<protein>
    <submittedName>
        <fullName evidence="6">Unnamed protein product</fullName>
    </submittedName>
</protein>
<gene>
    <name evidence="6" type="ORF">Pfra01_002991400</name>
</gene>
<name>A0A9W6YNU3_9STRA</name>
<evidence type="ECO:0000313" key="6">
    <source>
        <dbReference type="EMBL" id="GMG16820.1"/>
    </source>
</evidence>
<feature type="repeat" description="Solcar" evidence="4">
    <location>
        <begin position="147"/>
        <end position="221"/>
    </location>
</feature>
<dbReference type="Proteomes" id="UP001165121">
    <property type="component" value="Unassembled WGS sequence"/>
</dbReference>
<dbReference type="InterPro" id="IPR042164">
    <property type="entry name" value="SLC25A44"/>
</dbReference>
<evidence type="ECO:0000256" key="3">
    <source>
        <dbReference type="ARBA" id="ARBA00023136"/>
    </source>
</evidence>
<dbReference type="Pfam" id="PF00153">
    <property type="entry name" value="Mito_carr"/>
    <property type="match status" value="2"/>
</dbReference>
<comment type="caution">
    <text evidence="6">The sequence shown here is derived from an EMBL/GenBank/DDBJ whole genome shotgun (WGS) entry which is preliminary data.</text>
</comment>
<dbReference type="GO" id="GO:0015658">
    <property type="term" value="F:branched-chain amino acid transmembrane transporter activity"/>
    <property type="evidence" value="ECO:0007669"/>
    <property type="project" value="InterPro"/>
</dbReference>
<comment type="similarity">
    <text evidence="5">Belongs to the mitochondrial carrier (TC 2.A.29) family.</text>
</comment>
<dbReference type="PROSITE" id="PS50920">
    <property type="entry name" value="SOLCAR"/>
    <property type="match status" value="2"/>
</dbReference>
<keyword evidence="2 4" id="KW-0812">Transmembrane</keyword>
<organism evidence="6 7">
    <name type="scientific">Phytophthora fragariaefolia</name>
    <dbReference type="NCBI Taxonomy" id="1490495"/>
    <lineage>
        <taxon>Eukaryota</taxon>
        <taxon>Sar</taxon>
        <taxon>Stramenopiles</taxon>
        <taxon>Oomycota</taxon>
        <taxon>Peronosporomycetes</taxon>
        <taxon>Peronosporales</taxon>
        <taxon>Peronosporaceae</taxon>
        <taxon>Phytophthora</taxon>
    </lineage>
</organism>
<dbReference type="InterPro" id="IPR018108">
    <property type="entry name" value="MCP_transmembrane"/>
</dbReference>
<evidence type="ECO:0000256" key="5">
    <source>
        <dbReference type="RuleBase" id="RU000488"/>
    </source>
</evidence>
<feature type="repeat" description="Solcar" evidence="4">
    <location>
        <begin position="19"/>
        <end position="105"/>
    </location>
</feature>
<reference evidence="6" key="1">
    <citation type="submission" date="2023-04" db="EMBL/GenBank/DDBJ databases">
        <title>Phytophthora fragariaefolia NBRC 109709.</title>
        <authorList>
            <person name="Ichikawa N."/>
            <person name="Sato H."/>
            <person name="Tonouchi N."/>
        </authorList>
    </citation>
    <scope>NUCLEOTIDE SEQUENCE</scope>
    <source>
        <strain evidence="6">NBRC 109709</strain>
    </source>
</reference>
<dbReference type="InterPro" id="IPR023395">
    <property type="entry name" value="MCP_dom_sf"/>
</dbReference>
<dbReference type="EMBL" id="BSXT01018958">
    <property type="protein sequence ID" value="GMG16820.1"/>
    <property type="molecule type" value="Genomic_DNA"/>
</dbReference>
<evidence type="ECO:0000256" key="2">
    <source>
        <dbReference type="ARBA" id="ARBA00022692"/>
    </source>
</evidence>
<comment type="subcellular location">
    <subcellularLocation>
        <location evidence="1">Membrane</location>
        <topology evidence="1">Multi-pass membrane protein</topology>
    </subcellularLocation>
</comment>